<accession>A0A165C6H4</accession>
<name>A0A165C6H4_9BASI</name>
<dbReference type="PROSITE" id="PS50011">
    <property type="entry name" value="PROTEIN_KINASE_DOM"/>
    <property type="match status" value="1"/>
</dbReference>
<dbReference type="PANTHER" id="PTHR38248">
    <property type="entry name" value="FUNK1 6"/>
    <property type="match status" value="1"/>
</dbReference>
<feature type="domain" description="Protein kinase" evidence="2">
    <location>
        <begin position="285"/>
        <end position="718"/>
    </location>
</feature>
<keyword evidence="4" id="KW-1185">Reference proteome</keyword>
<feature type="region of interest" description="Disordered" evidence="1">
    <location>
        <begin position="453"/>
        <end position="478"/>
    </location>
</feature>
<dbReference type="Pfam" id="PF17667">
    <property type="entry name" value="Pkinase_fungal"/>
    <property type="match status" value="1"/>
</dbReference>
<dbReference type="InterPro" id="IPR011009">
    <property type="entry name" value="Kinase-like_dom_sf"/>
</dbReference>
<feature type="region of interest" description="Disordered" evidence="1">
    <location>
        <begin position="139"/>
        <end position="174"/>
    </location>
</feature>
<dbReference type="Proteomes" id="UP000076842">
    <property type="component" value="Unassembled WGS sequence"/>
</dbReference>
<dbReference type="SUPFAM" id="SSF56112">
    <property type="entry name" value="Protein kinase-like (PK-like)"/>
    <property type="match status" value="1"/>
</dbReference>
<protein>
    <recommendedName>
        <fullName evidence="2">Protein kinase domain-containing protein</fullName>
    </recommendedName>
</protein>
<sequence length="751" mass="84045">MSTSTPRRSARPANPPTSPAVVHPMSNDEPGERLPERRRRLLDSTPIHVVSWADFQEVLPARRYPDIDLVKALEASPANANYKQLPDGADWSSTTDEKAVFAHLGPVCDAIIAACTAAARKHDPKAQATLKFVLQPNLAPHDVSKPDKSRPDIAGMDAEPHPPENDPLFVEAKPLNGRRSPPSYRWIFMSITGEWKLYWKPDLDGRLNDENTQQVVWGLLHQLWTSPDRLYSFAITCEGFHARVWLAHREGVLVSDVIHIHDNKADFLRILATFAFATREDLGWDANMQRLGKGALRDAALTLAKDYWTEFPDEQGPKLWLPIKLEIARKQYVLAALIADGRARAICGSGCRVFLAYELQGSDLCPLRLAIKIVWRNATRDSEAATFAQVKEAVLRLPDVTGEVFNQHFTNISASQDFEGISISKRALRGATIGNCHLITRRQPAPGPVEIVGSHRYSSPGNSEAVGPRKRPRIEPVPAVSSADGPYMLTDRVYSALVMDSVGRPLHHVHNLHKVFKVLAHVSKGQAFLHRAGKAHRDGSPANILVAEEDIGLLMDFEFAKTLFSDEGTHGERTGTPDFMPVEAFKAQFLWRQYGYGETPTPFRWHSGHEIEWHMWIMVWMLYKHVAKDEAGRTEVRAQRTAGLNRIFGPDTAEERKTLLYERTPLADLGLDFEANTTFFTAMRRVAQLALKIVNAHKEMAKKELNQANNLVVWTPVFDESHQACEWLATLFADVETVPLVPPPAEGAQEA</sequence>
<organism evidence="3 4">
    <name type="scientific">Calocera cornea HHB12733</name>
    <dbReference type="NCBI Taxonomy" id="1353952"/>
    <lineage>
        <taxon>Eukaryota</taxon>
        <taxon>Fungi</taxon>
        <taxon>Dikarya</taxon>
        <taxon>Basidiomycota</taxon>
        <taxon>Agaricomycotina</taxon>
        <taxon>Dacrymycetes</taxon>
        <taxon>Dacrymycetales</taxon>
        <taxon>Dacrymycetaceae</taxon>
        <taxon>Calocera</taxon>
    </lineage>
</organism>
<dbReference type="PANTHER" id="PTHR38248:SF2">
    <property type="entry name" value="FUNK1 11"/>
    <property type="match status" value="1"/>
</dbReference>
<evidence type="ECO:0000313" key="4">
    <source>
        <dbReference type="Proteomes" id="UP000076842"/>
    </source>
</evidence>
<dbReference type="InterPro" id="IPR040976">
    <property type="entry name" value="Pkinase_fungal"/>
</dbReference>
<dbReference type="InterPro" id="IPR000719">
    <property type="entry name" value="Prot_kinase_dom"/>
</dbReference>
<gene>
    <name evidence="3" type="ORF">CALCODRAFT_504842</name>
</gene>
<evidence type="ECO:0000256" key="1">
    <source>
        <dbReference type="SAM" id="MobiDB-lite"/>
    </source>
</evidence>
<dbReference type="GO" id="GO:0004672">
    <property type="term" value="F:protein kinase activity"/>
    <property type="evidence" value="ECO:0007669"/>
    <property type="project" value="InterPro"/>
</dbReference>
<dbReference type="GO" id="GO:0005524">
    <property type="term" value="F:ATP binding"/>
    <property type="evidence" value="ECO:0007669"/>
    <property type="project" value="InterPro"/>
</dbReference>
<dbReference type="OrthoDB" id="3246048at2759"/>
<evidence type="ECO:0000259" key="2">
    <source>
        <dbReference type="PROSITE" id="PS50011"/>
    </source>
</evidence>
<feature type="compositionally biased region" description="Basic and acidic residues" evidence="1">
    <location>
        <begin position="142"/>
        <end position="151"/>
    </location>
</feature>
<feature type="region of interest" description="Disordered" evidence="1">
    <location>
        <begin position="1"/>
        <end position="34"/>
    </location>
</feature>
<dbReference type="EMBL" id="KV424190">
    <property type="protein sequence ID" value="KZT50315.1"/>
    <property type="molecule type" value="Genomic_DNA"/>
</dbReference>
<dbReference type="Gene3D" id="1.10.510.10">
    <property type="entry name" value="Transferase(Phosphotransferase) domain 1"/>
    <property type="match status" value="1"/>
</dbReference>
<reference evidence="3 4" key="1">
    <citation type="journal article" date="2016" name="Mol. Biol. Evol.">
        <title>Comparative Genomics of Early-Diverging Mushroom-Forming Fungi Provides Insights into the Origins of Lignocellulose Decay Capabilities.</title>
        <authorList>
            <person name="Nagy L.G."/>
            <person name="Riley R."/>
            <person name="Tritt A."/>
            <person name="Adam C."/>
            <person name="Daum C."/>
            <person name="Floudas D."/>
            <person name="Sun H."/>
            <person name="Yadav J.S."/>
            <person name="Pangilinan J."/>
            <person name="Larsson K.H."/>
            <person name="Matsuura K."/>
            <person name="Barry K."/>
            <person name="Labutti K."/>
            <person name="Kuo R."/>
            <person name="Ohm R.A."/>
            <person name="Bhattacharya S.S."/>
            <person name="Shirouzu T."/>
            <person name="Yoshinaga Y."/>
            <person name="Martin F.M."/>
            <person name="Grigoriev I.V."/>
            <person name="Hibbett D.S."/>
        </authorList>
    </citation>
    <scope>NUCLEOTIDE SEQUENCE [LARGE SCALE GENOMIC DNA]</scope>
    <source>
        <strain evidence="3 4">HHB12733</strain>
    </source>
</reference>
<dbReference type="InParanoid" id="A0A165C6H4"/>
<proteinExistence type="predicted"/>
<dbReference type="AlphaFoldDB" id="A0A165C6H4"/>
<evidence type="ECO:0000313" key="3">
    <source>
        <dbReference type="EMBL" id="KZT50315.1"/>
    </source>
</evidence>